<sequence length="387" mass="42150">MRPAGLPLSPTSSLPPLRSLPTLAGKQLFSALDNLHELYCPVSLSRAIKSQLEHGKVHDLPVQQVDSGYVSETEDDIDSEGALDALRADDFERSYAIRWLTTLIARAEELPLDDEDERERVVDKASYVLASFTKAVDEDEEEDPGLTRDFSFMLTPSDASEKINIDVRLHDGPHTSTDHTDVGLQSWGASIVFSDLLCASPARFELAQSALGSSPRIIELGAGTGLVSLVLDKALLHLGISDATLIATDYHPAVLDNLKSNITLTRAGVKACALDWSNPIFDAPLDSSADVLVATDVVYALEHAVWLRDCATRLLGPKGVFWLMMTVRPNGRFEAVIDSVETAFQGTCPKAADGRHLTILAKENIEKRQGVGRGDESGYKLFRIGWA</sequence>
<dbReference type="EMBL" id="MU394328">
    <property type="protein sequence ID" value="KAI6085158.1"/>
    <property type="molecule type" value="Genomic_DNA"/>
</dbReference>
<keyword evidence="1" id="KW-0808">Transferase</keyword>
<evidence type="ECO:0000313" key="1">
    <source>
        <dbReference type="EMBL" id="KAI6085158.1"/>
    </source>
</evidence>
<gene>
    <name evidence="1" type="ORF">F4821DRAFT_241288</name>
</gene>
<comment type="caution">
    <text evidence="1">The sequence shown here is derived from an EMBL/GenBank/DDBJ whole genome shotgun (WGS) entry which is preliminary data.</text>
</comment>
<proteinExistence type="predicted"/>
<keyword evidence="2" id="KW-1185">Reference proteome</keyword>
<protein>
    <submittedName>
        <fullName evidence="1">Methyltransferase-domain-containing protein</fullName>
    </submittedName>
</protein>
<reference evidence="1 2" key="1">
    <citation type="journal article" date="2022" name="New Phytol.">
        <title>Ecological generalism drives hyperdiversity of secondary metabolite gene clusters in xylarialean endophytes.</title>
        <authorList>
            <person name="Franco M.E.E."/>
            <person name="Wisecaver J.H."/>
            <person name="Arnold A.E."/>
            <person name="Ju Y.M."/>
            <person name="Slot J.C."/>
            <person name="Ahrendt S."/>
            <person name="Moore L.P."/>
            <person name="Eastman K.E."/>
            <person name="Scott K."/>
            <person name="Konkel Z."/>
            <person name="Mondo S.J."/>
            <person name="Kuo A."/>
            <person name="Hayes R.D."/>
            <person name="Haridas S."/>
            <person name="Andreopoulos B."/>
            <person name="Riley R."/>
            <person name="LaButti K."/>
            <person name="Pangilinan J."/>
            <person name="Lipzen A."/>
            <person name="Amirebrahimi M."/>
            <person name="Yan J."/>
            <person name="Adam C."/>
            <person name="Keymanesh K."/>
            <person name="Ng V."/>
            <person name="Louie K."/>
            <person name="Northen T."/>
            <person name="Drula E."/>
            <person name="Henrissat B."/>
            <person name="Hsieh H.M."/>
            <person name="Youens-Clark K."/>
            <person name="Lutzoni F."/>
            <person name="Miadlikowska J."/>
            <person name="Eastwood D.C."/>
            <person name="Hamelin R.C."/>
            <person name="Grigoriev I.V."/>
            <person name="U'Ren J.M."/>
        </authorList>
    </citation>
    <scope>NUCLEOTIDE SEQUENCE [LARGE SCALE GENOMIC DNA]</scope>
    <source>
        <strain evidence="1 2">ER1909</strain>
    </source>
</reference>
<accession>A0ACC0CXP9</accession>
<name>A0ACC0CXP9_9PEZI</name>
<dbReference type="Proteomes" id="UP001497680">
    <property type="component" value="Unassembled WGS sequence"/>
</dbReference>
<keyword evidence="1" id="KW-0489">Methyltransferase</keyword>
<evidence type="ECO:0000313" key="2">
    <source>
        <dbReference type="Proteomes" id="UP001497680"/>
    </source>
</evidence>
<organism evidence="1 2">
    <name type="scientific">Hypoxylon rubiginosum</name>
    <dbReference type="NCBI Taxonomy" id="110542"/>
    <lineage>
        <taxon>Eukaryota</taxon>
        <taxon>Fungi</taxon>
        <taxon>Dikarya</taxon>
        <taxon>Ascomycota</taxon>
        <taxon>Pezizomycotina</taxon>
        <taxon>Sordariomycetes</taxon>
        <taxon>Xylariomycetidae</taxon>
        <taxon>Xylariales</taxon>
        <taxon>Hypoxylaceae</taxon>
        <taxon>Hypoxylon</taxon>
    </lineage>
</organism>